<evidence type="ECO:0000313" key="2">
    <source>
        <dbReference type="EMBL" id="KAJ8402887.1"/>
    </source>
</evidence>
<feature type="region of interest" description="Disordered" evidence="1">
    <location>
        <begin position="1"/>
        <end position="25"/>
    </location>
</feature>
<sequence length="88" mass="9696">MPKRSKKSYAAGRATYSTTGEPSRREWEECAARKIKEEKSESQPVKDEGSETAVCTVYIQETLEPGTGNGETESKSEDCAPLCEDECV</sequence>
<dbReference type="EMBL" id="JAINUG010000061">
    <property type="protein sequence ID" value="KAJ8402887.1"/>
    <property type="molecule type" value="Genomic_DNA"/>
</dbReference>
<name>A0AAD7SHV7_9TELE</name>
<reference evidence="2" key="1">
    <citation type="journal article" date="2023" name="Science">
        <title>Genome structures resolve the early diversification of teleost fishes.</title>
        <authorList>
            <person name="Parey E."/>
            <person name="Louis A."/>
            <person name="Montfort J."/>
            <person name="Bouchez O."/>
            <person name="Roques C."/>
            <person name="Iampietro C."/>
            <person name="Lluch J."/>
            <person name="Castinel A."/>
            <person name="Donnadieu C."/>
            <person name="Desvignes T."/>
            <person name="Floi Bucao C."/>
            <person name="Jouanno E."/>
            <person name="Wen M."/>
            <person name="Mejri S."/>
            <person name="Dirks R."/>
            <person name="Jansen H."/>
            <person name="Henkel C."/>
            <person name="Chen W.J."/>
            <person name="Zahm M."/>
            <person name="Cabau C."/>
            <person name="Klopp C."/>
            <person name="Thompson A.W."/>
            <person name="Robinson-Rechavi M."/>
            <person name="Braasch I."/>
            <person name="Lecointre G."/>
            <person name="Bobe J."/>
            <person name="Postlethwait J.H."/>
            <person name="Berthelot C."/>
            <person name="Roest Crollius H."/>
            <person name="Guiguen Y."/>
        </authorList>
    </citation>
    <scope>NUCLEOTIDE SEQUENCE</scope>
    <source>
        <strain evidence="2">NC1722</strain>
    </source>
</reference>
<dbReference type="Proteomes" id="UP001221898">
    <property type="component" value="Unassembled WGS sequence"/>
</dbReference>
<evidence type="ECO:0000256" key="1">
    <source>
        <dbReference type="SAM" id="MobiDB-lite"/>
    </source>
</evidence>
<protein>
    <submittedName>
        <fullName evidence="2">Uncharacterized protein</fullName>
    </submittedName>
</protein>
<keyword evidence="3" id="KW-1185">Reference proteome</keyword>
<gene>
    <name evidence="2" type="ORF">AAFF_G00362010</name>
</gene>
<dbReference type="AlphaFoldDB" id="A0AAD7SHV7"/>
<organism evidence="2 3">
    <name type="scientific">Aldrovandia affinis</name>
    <dbReference type="NCBI Taxonomy" id="143900"/>
    <lineage>
        <taxon>Eukaryota</taxon>
        <taxon>Metazoa</taxon>
        <taxon>Chordata</taxon>
        <taxon>Craniata</taxon>
        <taxon>Vertebrata</taxon>
        <taxon>Euteleostomi</taxon>
        <taxon>Actinopterygii</taxon>
        <taxon>Neopterygii</taxon>
        <taxon>Teleostei</taxon>
        <taxon>Notacanthiformes</taxon>
        <taxon>Halosauridae</taxon>
        <taxon>Aldrovandia</taxon>
    </lineage>
</organism>
<accession>A0AAD7SHV7</accession>
<proteinExistence type="predicted"/>
<evidence type="ECO:0000313" key="3">
    <source>
        <dbReference type="Proteomes" id="UP001221898"/>
    </source>
</evidence>
<comment type="caution">
    <text evidence="2">The sequence shown here is derived from an EMBL/GenBank/DDBJ whole genome shotgun (WGS) entry which is preliminary data.</text>
</comment>